<comment type="caution">
    <text evidence="1">The sequence shown here is derived from an EMBL/GenBank/DDBJ whole genome shotgun (WGS) entry which is preliminary data.</text>
</comment>
<dbReference type="RefSeq" id="WP_272751651.1">
    <property type="nucleotide sequence ID" value="NZ_JAQQLF010000009.1"/>
</dbReference>
<gene>
    <name evidence="1" type="ORF">PQU95_08855</name>
</gene>
<sequence>MSEDTKNFAGEISANWTAEQGMAFECAREYISELIAIQSKLLARERAKPAPDSDTISRLQQEQARLAEERSTLKVQDSIAIDRIRKEYGAKLKAWHQQQAEQSC</sequence>
<evidence type="ECO:0000313" key="1">
    <source>
        <dbReference type="EMBL" id="MDC7717317.1"/>
    </source>
</evidence>
<organism evidence="1 2">
    <name type="scientific">Vogesella aquatica</name>
    <dbReference type="NCBI Taxonomy" id="2984206"/>
    <lineage>
        <taxon>Bacteria</taxon>
        <taxon>Pseudomonadati</taxon>
        <taxon>Pseudomonadota</taxon>
        <taxon>Betaproteobacteria</taxon>
        <taxon>Neisseriales</taxon>
        <taxon>Chromobacteriaceae</taxon>
        <taxon>Vogesella</taxon>
    </lineage>
</organism>
<name>A0ABT5IXY3_9NEIS</name>
<keyword evidence="2" id="KW-1185">Reference proteome</keyword>
<dbReference type="Proteomes" id="UP001219956">
    <property type="component" value="Unassembled WGS sequence"/>
</dbReference>
<accession>A0ABT5IXY3</accession>
<proteinExistence type="predicted"/>
<dbReference type="EMBL" id="JAQQLF010000009">
    <property type="protein sequence ID" value="MDC7717317.1"/>
    <property type="molecule type" value="Genomic_DNA"/>
</dbReference>
<reference evidence="1 2" key="1">
    <citation type="submission" date="2023-01" db="EMBL/GenBank/DDBJ databases">
        <title>Novel species of the genus Vogesella isolated from rivers.</title>
        <authorList>
            <person name="Lu H."/>
        </authorList>
    </citation>
    <scope>NUCLEOTIDE SEQUENCE [LARGE SCALE GENOMIC DNA]</scope>
    <source>
        <strain evidence="1 2">DC21W</strain>
    </source>
</reference>
<evidence type="ECO:0000313" key="2">
    <source>
        <dbReference type="Proteomes" id="UP001219956"/>
    </source>
</evidence>
<protein>
    <submittedName>
        <fullName evidence="1">Uncharacterized protein</fullName>
    </submittedName>
</protein>